<dbReference type="EMBL" id="CP010519">
    <property type="protein sequence ID" value="AJE81370.1"/>
    <property type="molecule type" value="Genomic_DNA"/>
</dbReference>
<proteinExistence type="predicted"/>
<evidence type="ECO:0000256" key="1">
    <source>
        <dbReference type="SAM" id="MobiDB-lite"/>
    </source>
</evidence>
<gene>
    <name evidence="2" type="ORF">SLNWT_0994</name>
</gene>
<name>A0A0B5EQ26_STRA4</name>
<keyword evidence="3" id="KW-1185">Reference proteome</keyword>
<dbReference type="Proteomes" id="UP000031523">
    <property type="component" value="Chromosome"/>
</dbReference>
<protein>
    <submittedName>
        <fullName evidence="2">Uncharacterized protein</fullName>
    </submittedName>
</protein>
<organism evidence="2 3">
    <name type="scientific">Streptomyces albus (strain ATCC 21838 / DSM 41398 / FERM P-419 / JCM 4703 / NBRC 107858)</name>
    <dbReference type="NCBI Taxonomy" id="1081613"/>
    <lineage>
        <taxon>Bacteria</taxon>
        <taxon>Bacillati</taxon>
        <taxon>Actinomycetota</taxon>
        <taxon>Actinomycetes</taxon>
        <taxon>Kitasatosporales</taxon>
        <taxon>Streptomycetaceae</taxon>
        <taxon>Streptomyces</taxon>
    </lineage>
</organism>
<dbReference type="KEGG" id="sals:SLNWT_0994"/>
<evidence type="ECO:0000313" key="2">
    <source>
        <dbReference type="EMBL" id="AJE81370.1"/>
    </source>
</evidence>
<evidence type="ECO:0000313" key="3">
    <source>
        <dbReference type="Proteomes" id="UP000031523"/>
    </source>
</evidence>
<dbReference type="AlphaFoldDB" id="A0A0B5EQ26"/>
<reference evidence="2 3" key="1">
    <citation type="submission" date="2015-01" db="EMBL/GenBank/DDBJ databases">
        <title>Enhanced salinomycin production by adjusting the supply of polyketide extender units in Streptomyce albus DSM 41398.</title>
        <authorList>
            <person name="Lu C."/>
        </authorList>
    </citation>
    <scope>NUCLEOTIDE SEQUENCE [LARGE SCALE GENOMIC DNA]</scope>
    <source>
        <strain evidence="3">ATCC 21838 / DSM 41398 / FERM P-419 / JCM 4703 / NBRC 107858</strain>
    </source>
</reference>
<accession>A0A0B5EQ26</accession>
<feature type="region of interest" description="Disordered" evidence="1">
    <location>
        <begin position="1"/>
        <end position="45"/>
    </location>
</feature>
<sequence>MDPRDLRRGPPGAMPGGPRLRGLGGSGAPGPQESARSVGGLSVRP</sequence>